<organism evidence="1 2">
    <name type="scientific">Larkinella knui</name>
    <dbReference type="NCBI Taxonomy" id="2025310"/>
    <lineage>
        <taxon>Bacteria</taxon>
        <taxon>Pseudomonadati</taxon>
        <taxon>Bacteroidota</taxon>
        <taxon>Cytophagia</taxon>
        <taxon>Cytophagales</taxon>
        <taxon>Spirosomataceae</taxon>
        <taxon>Larkinella</taxon>
    </lineage>
</organism>
<evidence type="ECO:0000313" key="2">
    <source>
        <dbReference type="Proteomes" id="UP000274271"/>
    </source>
</evidence>
<sequence length="146" mass="16501">MHYPSYSFRRSQNATQFFFESIGPQGSIQKVVVVTATGIDNVYNLGLGDFNSQTGVIDDLTISNNGDTAKILATVFRIVISYLDVHPAHLLILAGNTPSRNRLYRMAINQGFEELSQFFSLLGYQNDEWESFNSTHHYELFLIGKK</sequence>
<gene>
    <name evidence="1" type="ORF">EHT87_02950</name>
</gene>
<dbReference type="AlphaFoldDB" id="A0A3P1CVT0"/>
<reference evidence="1 2" key="1">
    <citation type="submission" date="2018-11" db="EMBL/GenBank/DDBJ databases">
        <authorList>
            <person name="Zhou Z."/>
            <person name="Wang G."/>
        </authorList>
    </citation>
    <scope>NUCLEOTIDE SEQUENCE [LARGE SCALE GENOMIC DNA]</scope>
    <source>
        <strain evidence="1 2">KCTC42998</strain>
    </source>
</reference>
<name>A0A3P1CVT0_9BACT</name>
<proteinExistence type="predicted"/>
<accession>A0A3P1CVT0</accession>
<dbReference type="Proteomes" id="UP000274271">
    <property type="component" value="Unassembled WGS sequence"/>
</dbReference>
<keyword evidence="2" id="KW-1185">Reference proteome</keyword>
<dbReference type="RefSeq" id="WP_124903687.1">
    <property type="nucleotide sequence ID" value="NZ_RQJP01000001.1"/>
</dbReference>
<dbReference type="Pfam" id="PF22028">
    <property type="entry name" value="DUF6934"/>
    <property type="match status" value="1"/>
</dbReference>
<dbReference type="EMBL" id="RQJP01000001">
    <property type="protein sequence ID" value="RRB17256.1"/>
    <property type="molecule type" value="Genomic_DNA"/>
</dbReference>
<dbReference type="InterPro" id="IPR053865">
    <property type="entry name" value="DUF6934"/>
</dbReference>
<dbReference type="OrthoDB" id="1343312at2"/>
<comment type="caution">
    <text evidence="1">The sequence shown here is derived from an EMBL/GenBank/DDBJ whole genome shotgun (WGS) entry which is preliminary data.</text>
</comment>
<protein>
    <submittedName>
        <fullName evidence="1">Uncharacterized protein</fullName>
    </submittedName>
</protein>
<evidence type="ECO:0000313" key="1">
    <source>
        <dbReference type="EMBL" id="RRB17256.1"/>
    </source>
</evidence>